<dbReference type="PIRSF" id="PIRSF003092">
    <property type="entry name" value="MinD"/>
    <property type="match status" value="1"/>
</dbReference>
<name>A0A7T2LMA7_9SPHN</name>
<keyword evidence="5" id="KW-1185">Reference proteome</keyword>
<accession>A0A7T2LMA7</accession>
<dbReference type="InterPro" id="IPR050625">
    <property type="entry name" value="ParA/MinD_ATPase"/>
</dbReference>
<evidence type="ECO:0000313" key="5">
    <source>
        <dbReference type="Proteomes" id="UP000594873"/>
    </source>
</evidence>
<protein>
    <submittedName>
        <fullName evidence="4">MinD/ParA family protein</fullName>
    </submittedName>
</protein>
<dbReference type="GO" id="GO:0051782">
    <property type="term" value="P:negative regulation of cell division"/>
    <property type="evidence" value="ECO:0007669"/>
    <property type="project" value="TreeGrafter"/>
</dbReference>
<dbReference type="CDD" id="cd02038">
    <property type="entry name" value="FlhG-like"/>
    <property type="match status" value="1"/>
</dbReference>
<evidence type="ECO:0000256" key="1">
    <source>
        <dbReference type="ARBA" id="ARBA00022741"/>
    </source>
</evidence>
<dbReference type="GO" id="GO:0016887">
    <property type="term" value="F:ATP hydrolysis activity"/>
    <property type="evidence" value="ECO:0007669"/>
    <property type="project" value="TreeGrafter"/>
</dbReference>
<keyword evidence="1" id="KW-0547">Nucleotide-binding</keyword>
<dbReference type="EMBL" id="CP065592">
    <property type="protein sequence ID" value="QPQ55346.1"/>
    <property type="molecule type" value="Genomic_DNA"/>
</dbReference>
<dbReference type="KEGG" id="sflv:IC614_01665"/>
<dbReference type="InterPro" id="IPR002586">
    <property type="entry name" value="CobQ/CobB/MinD/ParA_Nub-bd_dom"/>
</dbReference>
<feature type="domain" description="CobQ/CobB/MinD/ParA nucleotide binding" evidence="3">
    <location>
        <begin position="12"/>
        <end position="226"/>
    </location>
</feature>
<dbReference type="GO" id="GO:0009898">
    <property type="term" value="C:cytoplasmic side of plasma membrane"/>
    <property type="evidence" value="ECO:0007669"/>
    <property type="project" value="TreeGrafter"/>
</dbReference>
<dbReference type="RefSeq" id="WP_200972021.1">
    <property type="nucleotide sequence ID" value="NZ_CP065592.1"/>
</dbReference>
<sequence length="273" mass="29211">MMWNSVRKVRIVAVASGKGGVGKTNCSVNLAVALARLGKATMLVDADIGLANANILLGLNAPLTVGDVLARQCGLSDIIIEGPAGLKIVPGHNGSGVTAHLDRSDRRRLADVFRPYASTLDYLVLDTGTGIAPEALRLTAMSDLVTIVLSGEPTAFMDAYTLTKVLALDHGITSLAVVTNMVDDEGRGRELFRHFRDVVSRFLPTDLLYLGSVPNDDHVRKAVLRKQCCIEAFPRSQAAQAFGLIAHALAELDPKPRESGDRFFGMEALHGAR</sequence>
<reference evidence="4 5" key="1">
    <citation type="submission" date="2020-11" db="EMBL/GenBank/DDBJ databases">
        <title>Genome seq and assembly of Sphingosinicella sp.</title>
        <authorList>
            <person name="Chhetri G."/>
        </authorList>
    </citation>
    <scope>NUCLEOTIDE SEQUENCE [LARGE SCALE GENOMIC DNA]</scope>
    <source>
        <strain evidence="4 5">UDD2</strain>
    </source>
</reference>
<gene>
    <name evidence="4" type="ORF">IC614_01665</name>
</gene>
<dbReference type="Pfam" id="PF01656">
    <property type="entry name" value="CbiA"/>
    <property type="match status" value="1"/>
</dbReference>
<dbReference type="Gene3D" id="3.40.50.300">
    <property type="entry name" value="P-loop containing nucleotide triphosphate hydrolases"/>
    <property type="match status" value="1"/>
</dbReference>
<dbReference type="InterPro" id="IPR025501">
    <property type="entry name" value="MinD_FleN"/>
</dbReference>
<dbReference type="GO" id="GO:0005829">
    <property type="term" value="C:cytosol"/>
    <property type="evidence" value="ECO:0007669"/>
    <property type="project" value="TreeGrafter"/>
</dbReference>
<dbReference type="AlphaFoldDB" id="A0A7T2LMA7"/>
<organism evidence="4 5">
    <name type="scientific">Allosphingosinicella flava</name>
    <dbReference type="NCBI Taxonomy" id="2771430"/>
    <lineage>
        <taxon>Bacteria</taxon>
        <taxon>Pseudomonadati</taxon>
        <taxon>Pseudomonadota</taxon>
        <taxon>Alphaproteobacteria</taxon>
        <taxon>Sphingomonadales</taxon>
        <taxon>Sphingomonadaceae</taxon>
        <taxon>Allosphingosinicella</taxon>
    </lineage>
</organism>
<proteinExistence type="predicted"/>
<dbReference type="Proteomes" id="UP000594873">
    <property type="component" value="Chromosome"/>
</dbReference>
<evidence type="ECO:0000259" key="3">
    <source>
        <dbReference type="Pfam" id="PF01656"/>
    </source>
</evidence>
<evidence type="ECO:0000256" key="2">
    <source>
        <dbReference type="ARBA" id="ARBA00022840"/>
    </source>
</evidence>
<keyword evidence="2" id="KW-0067">ATP-binding</keyword>
<dbReference type="InterPro" id="IPR033875">
    <property type="entry name" value="FlhG"/>
</dbReference>
<dbReference type="SUPFAM" id="SSF52540">
    <property type="entry name" value="P-loop containing nucleoside triphosphate hydrolases"/>
    <property type="match status" value="1"/>
</dbReference>
<evidence type="ECO:0000313" key="4">
    <source>
        <dbReference type="EMBL" id="QPQ55346.1"/>
    </source>
</evidence>
<dbReference type="GO" id="GO:0005524">
    <property type="term" value="F:ATP binding"/>
    <property type="evidence" value="ECO:0007669"/>
    <property type="project" value="UniProtKB-KW"/>
</dbReference>
<dbReference type="PANTHER" id="PTHR43384:SF4">
    <property type="entry name" value="CELLULOSE BIOSYNTHESIS PROTEIN BCSQ-RELATED"/>
    <property type="match status" value="1"/>
</dbReference>
<dbReference type="PANTHER" id="PTHR43384">
    <property type="entry name" value="SEPTUM SITE-DETERMINING PROTEIN MIND HOMOLOG, CHLOROPLASTIC-RELATED"/>
    <property type="match status" value="1"/>
</dbReference>
<dbReference type="InterPro" id="IPR027417">
    <property type="entry name" value="P-loop_NTPase"/>
</dbReference>